<dbReference type="PROSITE" id="PS50208">
    <property type="entry name" value="CASPASE_P20"/>
    <property type="match status" value="1"/>
</dbReference>
<reference evidence="10 11" key="1">
    <citation type="submission" date="2024-05" db="EMBL/GenBank/DDBJ databases">
        <title>Genetic variation in Jamaican populations of the coffee berry borer (Hypothenemus hampei).</title>
        <authorList>
            <person name="Errbii M."/>
            <person name="Myrie A."/>
        </authorList>
    </citation>
    <scope>NUCLEOTIDE SEQUENCE [LARGE SCALE GENOMIC DNA]</scope>
    <source>
        <strain evidence="10">JA-Hopewell-2020-01-JO</strain>
        <tissue evidence="10">Whole body</tissue>
    </source>
</reference>
<dbReference type="InterPro" id="IPR016129">
    <property type="entry name" value="Caspase_his_AS"/>
</dbReference>
<gene>
    <name evidence="10" type="ORF">ABEB36_001938</name>
</gene>
<comment type="similarity">
    <text evidence="1 7">Belongs to the peptidase C14A family.</text>
</comment>
<dbReference type="InterPro" id="IPR029030">
    <property type="entry name" value="Caspase-like_dom_sf"/>
</dbReference>
<keyword evidence="3" id="KW-0053">Apoptosis</keyword>
<dbReference type="InterPro" id="IPR002398">
    <property type="entry name" value="Pept_C14"/>
</dbReference>
<dbReference type="GO" id="GO:0006508">
    <property type="term" value="P:proteolysis"/>
    <property type="evidence" value="ECO:0007669"/>
    <property type="project" value="UniProtKB-KW"/>
</dbReference>
<dbReference type="GO" id="GO:1990525">
    <property type="term" value="F:BIR domain binding"/>
    <property type="evidence" value="ECO:0007669"/>
    <property type="project" value="UniProtKB-ARBA"/>
</dbReference>
<evidence type="ECO:0000256" key="7">
    <source>
        <dbReference type="RuleBase" id="RU003971"/>
    </source>
</evidence>
<dbReference type="InterPro" id="IPR015917">
    <property type="entry name" value="Pept_C14A"/>
</dbReference>
<evidence type="ECO:0000256" key="2">
    <source>
        <dbReference type="ARBA" id="ARBA00022670"/>
    </source>
</evidence>
<evidence type="ECO:0000256" key="6">
    <source>
        <dbReference type="ARBA" id="ARBA00023145"/>
    </source>
</evidence>
<dbReference type="InterPro" id="IPR011600">
    <property type="entry name" value="Pept_C14_caspase"/>
</dbReference>
<dbReference type="Gene3D" id="3.40.50.1460">
    <property type="match status" value="1"/>
</dbReference>
<sequence>MERSQLDKTTKNPVNEEKSFLSNIIPKSQWKDDECYDMNHKNRGIALIFNHQYFDNPLFGERRGTERDGNALEGVFKALGFHVEIYDDYTRNKIFEVLRIVSKMDHTDNDCLIVAILTHGKTMGRLFASDTDYTTAELFDSLSNLRCPTMAGKPKLFFLQACRGAKLDSGMAVRTDFQHRTDTTYTIPDMADILIMYSTLEGFASWRDTSEGSWFIQSLVKKLQEYHETRDLLSILTTVNRQVAFEFESKSSDEKNNAKKEMCSIVSMLTRQLFFR</sequence>
<dbReference type="InterPro" id="IPR033139">
    <property type="entry name" value="Caspase_cys_AS"/>
</dbReference>
<organism evidence="10 11">
    <name type="scientific">Hypothenemus hampei</name>
    <name type="common">Coffee berry borer</name>
    <dbReference type="NCBI Taxonomy" id="57062"/>
    <lineage>
        <taxon>Eukaryota</taxon>
        <taxon>Metazoa</taxon>
        <taxon>Ecdysozoa</taxon>
        <taxon>Arthropoda</taxon>
        <taxon>Hexapoda</taxon>
        <taxon>Insecta</taxon>
        <taxon>Pterygota</taxon>
        <taxon>Neoptera</taxon>
        <taxon>Endopterygota</taxon>
        <taxon>Coleoptera</taxon>
        <taxon>Polyphaga</taxon>
        <taxon>Cucujiformia</taxon>
        <taxon>Curculionidae</taxon>
        <taxon>Scolytinae</taxon>
        <taxon>Hypothenemus</taxon>
    </lineage>
</organism>
<dbReference type="PROSITE" id="PS01121">
    <property type="entry name" value="CASPASE_HIS"/>
    <property type="match status" value="1"/>
</dbReference>
<dbReference type="PRINTS" id="PR00376">
    <property type="entry name" value="IL1BCENZYME"/>
</dbReference>
<evidence type="ECO:0008006" key="12">
    <source>
        <dbReference type="Google" id="ProtNLM"/>
    </source>
</evidence>
<feature type="domain" description="Caspase family p10" evidence="8">
    <location>
        <begin position="183"/>
        <end position="276"/>
    </location>
</feature>
<keyword evidence="11" id="KW-1185">Reference proteome</keyword>
<evidence type="ECO:0000256" key="3">
    <source>
        <dbReference type="ARBA" id="ARBA00022703"/>
    </source>
</evidence>
<dbReference type="EMBL" id="JBDJPC010000001">
    <property type="protein sequence ID" value="KAL1518296.1"/>
    <property type="molecule type" value="Genomic_DNA"/>
</dbReference>
<evidence type="ECO:0000313" key="10">
    <source>
        <dbReference type="EMBL" id="KAL1518296.1"/>
    </source>
</evidence>
<comment type="caution">
    <text evidence="10">The sequence shown here is derived from an EMBL/GenBank/DDBJ whole genome shotgun (WGS) entry which is preliminary data.</text>
</comment>
<dbReference type="GO" id="GO:0008234">
    <property type="term" value="F:cysteine-type peptidase activity"/>
    <property type="evidence" value="ECO:0007669"/>
    <property type="project" value="UniProtKB-KW"/>
</dbReference>
<keyword evidence="4" id="KW-0378">Hydrolase</keyword>
<dbReference type="GO" id="GO:0016322">
    <property type="term" value="P:neuron remodeling"/>
    <property type="evidence" value="ECO:0007669"/>
    <property type="project" value="UniProtKB-ARBA"/>
</dbReference>
<dbReference type="InterPro" id="IPR001309">
    <property type="entry name" value="Pept_C14_p20"/>
</dbReference>
<evidence type="ECO:0000256" key="1">
    <source>
        <dbReference type="ARBA" id="ARBA00010134"/>
    </source>
</evidence>
<dbReference type="AlphaFoldDB" id="A0ABD1FGB5"/>
<evidence type="ECO:0000259" key="8">
    <source>
        <dbReference type="PROSITE" id="PS50207"/>
    </source>
</evidence>
<dbReference type="PROSITE" id="PS01122">
    <property type="entry name" value="CASPASE_CYS"/>
    <property type="match status" value="1"/>
</dbReference>
<dbReference type="Pfam" id="PF00656">
    <property type="entry name" value="Peptidase_C14"/>
    <property type="match status" value="1"/>
</dbReference>
<dbReference type="FunFam" id="3.40.50.1460:FF:000001">
    <property type="entry name" value="Caspase-3 preproprotein"/>
    <property type="match status" value="1"/>
</dbReference>
<dbReference type="GO" id="GO:0045751">
    <property type="term" value="P:negative regulation of Toll signaling pathway"/>
    <property type="evidence" value="ECO:0007669"/>
    <property type="project" value="UniProtKB-ARBA"/>
</dbReference>
<keyword evidence="2" id="KW-0645">Protease</keyword>
<dbReference type="PROSITE" id="PS50207">
    <property type="entry name" value="CASPASE_P10"/>
    <property type="match status" value="1"/>
</dbReference>
<dbReference type="CDD" id="cd00032">
    <property type="entry name" value="CASc"/>
    <property type="match status" value="1"/>
</dbReference>
<name>A0ABD1FGB5_HYPHA</name>
<dbReference type="SUPFAM" id="SSF52129">
    <property type="entry name" value="Caspase-like"/>
    <property type="match status" value="1"/>
</dbReference>
<dbReference type="PANTHER" id="PTHR10454">
    <property type="entry name" value="CASPASE"/>
    <property type="match status" value="1"/>
</dbReference>
<keyword evidence="5" id="KW-0788">Thiol protease</keyword>
<proteinExistence type="inferred from homology"/>
<dbReference type="SMART" id="SM00115">
    <property type="entry name" value="CASc"/>
    <property type="match status" value="1"/>
</dbReference>
<evidence type="ECO:0000259" key="9">
    <source>
        <dbReference type="PROSITE" id="PS50208"/>
    </source>
</evidence>
<evidence type="ECO:0000256" key="5">
    <source>
        <dbReference type="ARBA" id="ARBA00022807"/>
    </source>
</evidence>
<protein>
    <recommendedName>
        <fullName evidence="12">Caspase-3</fullName>
    </recommendedName>
</protein>
<accession>A0ABD1FGB5</accession>
<feature type="domain" description="Caspase family p20" evidence="9">
    <location>
        <begin position="42"/>
        <end position="166"/>
    </location>
</feature>
<dbReference type="GO" id="GO:0045476">
    <property type="term" value="P:nurse cell apoptotic process"/>
    <property type="evidence" value="ECO:0007669"/>
    <property type="project" value="UniProtKB-ARBA"/>
</dbReference>
<evidence type="ECO:0000256" key="4">
    <source>
        <dbReference type="ARBA" id="ARBA00022801"/>
    </source>
</evidence>
<dbReference type="Proteomes" id="UP001566132">
    <property type="component" value="Unassembled WGS sequence"/>
</dbReference>
<dbReference type="InterPro" id="IPR002138">
    <property type="entry name" value="Pept_C14_p10"/>
</dbReference>
<keyword evidence="6" id="KW-0865">Zymogen</keyword>
<evidence type="ECO:0000313" key="11">
    <source>
        <dbReference type="Proteomes" id="UP001566132"/>
    </source>
</evidence>
<dbReference type="PANTHER" id="PTHR10454:SF232">
    <property type="entry name" value="AT03047P-RELATED"/>
    <property type="match status" value="1"/>
</dbReference>